<evidence type="ECO:0000313" key="5">
    <source>
        <dbReference type="EMBL" id="RST94040.1"/>
    </source>
</evidence>
<dbReference type="PANTHER" id="PTHR43761">
    <property type="entry name" value="D-ISOMER SPECIFIC 2-HYDROXYACID DEHYDROGENASE FAMILY PROTEIN (AFU_ORTHOLOGUE AFUA_1G13630)"/>
    <property type="match status" value="1"/>
</dbReference>
<comment type="caution">
    <text evidence="5">The sequence shown here is derived from an EMBL/GenBank/DDBJ whole genome shotgun (WGS) entry which is preliminary data.</text>
</comment>
<organism evidence="5 6">
    <name type="scientific">Vagococcus salmoninarum</name>
    <dbReference type="NCBI Taxonomy" id="2739"/>
    <lineage>
        <taxon>Bacteria</taxon>
        <taxon>Bacillati</taxon>
        <taxon>Bacillota</taxon>
        <taxon>Bacilli</taxon>
        <taxon>Lactobacillales</taxon>
        <taxon>Enterococcaceae</taxon>
        <taxon>Vagococcus</taxon>
    </lineage>
</organism>
<reference evidence="5 6" key="1">
    <citation type="submission" date="2017-05" db="EMBL/GenBank/DDBJ databases">
        <title>Vagococcus spp. assemblies.</title>
        <authorList>
            <person name="Gulvik C.A."/>
        </authorList>
    </citation>
    <scope>NUCLEOTIDE SEQUENCE [LARGE SCALE GENOMIC DNA]</scope>
    <source>
        <strain evidence="5 6">NCFB 2777</strain>
    </source>
</reference>
<accession>A0A429ZK05</accession>
<dbReference type="Gene3D" id="3.40.50.720">
    <property type="entry name" value="NAD(P)-binding Rossmann-like Domain"/>
    <property type="match status" value="2"/>
</dbReference>
<dbReference type="SUPFAM" id="SSF52283">
    <property type="entry name" value="Formate/glycerate dehydrogenase catalytic domain-like"/>
    <property type="match status" value="1"/>
</dbReference>
<keyword evidence="2" id="KW-0560">Oxidoreductase</keyword>
<keyword evidence="3" id="KW-0520">NAD</keyword>
<dbReference type="CDD" id="cd12171">
    <property type="entry name" value="2-Hacid_dh_10"/>
    <property type="match status" value="1"/>
</dbReference>
<keyword evidence="6" id="KW-1185">Reference proteome</keyword>
<name>A0A429ZK05_9ENTE</name>
<dbReference type="GO" id="GO:0016616">
    <property type="term" value="F:oxidoreductase activity, acting on the CH-OH group of donors, NAD or NADP as acceptor"/>
    <property type="evidence" value="ECO:0007669"/>
    <property type="project" value="InterPro"/>
</dbReference>
<evidence type="ECO:0000259" key="4">
    <source>
        <dbReference type="Pfam" id="PF02826"/>
    </source>
</evidence>
<evidence type="ECO:0000313" key="6">
    <source>
        <dbReference type="Proteomes" id="UP000287239"/>
    </source>
</evidence>
<evidence type="ECO:0000256" key="1">
    <source>
        <dbReference type="ARBA" id="ARBA00005854"/>
    </source>
</evidence>
<sequence length="322" mass="35722">MMRQGLSDLETVAELKVTSWQHPSIEELQAANRQVEEQGPEGIDLPVALQTEISQASLLIVQFTPINRQLIEKSPKLKTIFVLRAGVENIDLVAAKERQIEVVNLSGRNARAVAEFTVGLILAEIKNIGRSHNELQAGKWRKGFPNEGQIIELKERKIGLIGFGKIGFLVTELLSGFSCQFLVYDPYVKQADLPRGRVVSLEELLVNSDVVSLHARSTPETYQLMNQNRFDLMKPTAYFINTARSHLVDEEALIETLTAKKIMGAALDVFDNEPLAKEHPLLQLDNVTLTPHIAGTTVDAFGGSPGLMVPKVKAWLLKANNR</sequence>
<dbReference type="OrthoDB" id="9805416at2"/>
<gene>
    <name evidence="5" type="ORF">CBF35_11160</name>
</gene>
<dbReference type="InterPro" id="IPR036291">
    <property type="entry name" value="NAD(P)-bd_dom_sf"/>
</dbReference>
<dbReference type="GO" id="GO:0051287">
    <property type="term" value="F:NAD binding"/>
    <property type="evidence" value="ECO:0007669"/>
    <property type="project" value="InterPro"/>
</dbReference>
<dbReference type="FunFam" id="3.40.50.720:FF:000203">
    <property type="entry name" value="D-3-phosphoglycerate dehydrogenase (SerA)"/>
    <property type="match status" value="1"/>
</dbReference>
<proteinExistence type="inferred from homology"/>
<dbReference type="PANTHER" id="PTHR43761:SF1">
    <property type="entry name" value="D-ISOMER SPECIFIC 2-HYDROXYACID DEHYDROGENASE CATALYTIC DOMAIN-CONTAINING PROTEIN-RELATED"/>
    <property type="match status" value="1"/>
</dbReference>
<dbReference type="Proteomes" id="UP000287239">
    <property type="component" value="Unassembled WGS sequence"/>
</dbReference>
<dbReference type="AlphaFoldDB" id="A0A429ZK05"/>
<dbReference type="Pfam" id="PF02826">
    <property type="entry name" value="2-Hacid_dh_C"/>
    <property type="match status" value="1"/>
</dbReference>
<dbReference type="EMBL" id="NGJU01000017">
    <property type="protein sequence ID" value="RST94040.1"/>
    <property type="molecule type" value="Genomic_DNA"/>
</dbReference>
<comment type="similarity">
    <text evidence="1">Belongs to the D-isomer specific 2-hydroxyacid dehydrogenase family.</text>
</comment>
<evidence type="ECO:0000256" key="2">
    <source>
        <dbReference type="ARBA" id="ARBA00023002"/>
    </source>
</evidence>
<evidence type="ECO:0000256" key="3">
    <source>
        <dbReference type="ARBA" id="ARBA00023027"/>
    </source>
</evidence>
<protein>
    <recommendedName>
        <fullName evidence="4">D-isomer specific 2-hydroxyacid dehydrogenase NAD-binding domain-containing protein</fullName>
    </recommendedName>
</protein>
<feature type="domain" description="D-isomer specific 2-hydroxyacid dehydrogenase NAD-binding" evidence="4">
    <location>
        <begin position="118"/>
        <end position="294"/>
    </location>
</feature>
<dbReference type="InterPro" id="IPR050418">
    <property type="entry name" value="D-iso_2-hydroxyacid_DH_PdxB"/>
</dbReference>
<dbReference type="InterPro" id="IPR006140">
    <property type="entry name" value="D-isomer_DH_NAD-bd"/>
</dbReference>
<dbReference type="SUPFAM" id="SSF51735">
    <property type="entry name" value="NAD(P)-binding Rossmann-fold domains"/>
    <property type="match status" value="1"/>
</dbReference>